<evidence type="ECO:0000256" key="1">
    <source>
        <dbReference type="ARBA" id="ARBA00022723"/>
    </source>
</evidence>
<dbReference type="SUPFAM" id="SSF57850">
    <property type="entry name" value="RING/U-box"/>
    <property type="match status" value="1"/>
</dbReference>
<proteinExistence type="evidence at transcript level"/>
<evidence type="ECO:0000256" key="2">
    <source>
        <dbReference type="ARBA" id="ARBA00022771"/>
    </source>
</evidence>
<keyword evidence="1" id="KW-0479">Metal-binding</keyword>
<keyword evidence="2 4" id="KW-0863">Zinc-finger</keyword>
<keyword evidence="6" id="KW-0675">Receptor</keyword>
<dbReference type="InterPro" id="IPR049342">
    <property type="entry name" value="TRAF1-6_MATH_dom"/>
</dbReference>
<protein>
    <submittedName>
        <fullName evidence="6">Putative tnf receptor-associated factor</fullName>
    </submittedName>
</protein>
<dbReference type="CDD" id="cd16449">
    <property type="entry name" value="RING-HC"/>
    <property type="match status" value="1"/>
</dbReference>
<dbReference type="GO" id="GO:0008270">
    <property type="term" value="F:zinc ion binding"/>
    <property type="evidence" value="ECO:0007669"/>
    <property type="project" value="UniProtKB-KW"/>
</dbReference>
<accession>A0A1E1XDS0</accession>
<dbReference type="AlphaFoldDB" id="A0A1E1XDS0"/>
<dbReference type="EMBL" id="GFAC01001786">
    <property type="protein sequence ID" value="JAT97402.1"/>
    <property type="molecule type" value="mRNA"/>
</dbReference>
<dbReference type="Pfam" id="PF21355">
    <property type="entry name" value="TRAF-mep_MATH"/>
    <property type="match status" value="1"/>
</dbReference>
<dbReference type="PANTHER" id="PTHR10131">
    <property type="entry name" value="TNF RECEPTOR ASSOCIATED FACTOR"/>
    <property type="match status" value="1"/>
</dbReference>
<dbReference type="InterPro" id="IPR017907">
    <property type="entry name" value="Znf_RING_CS"/>
</dbReference>
<dbReference type="InterPro" id="IPR008974">
    <property type="entry name" value="TRAF-like"/>
</dbReference>
<dbReference type="SUPFAM" id="SSF49599">
    <property type="entry name" value="TRAF domain-like"/>
    <property type="match status" value="1"/>
</dbReference>
<dbReference type="GO" id="GO:0009898">
    <property type="term" value="C:cytoplasmic side of plasma membrane"/>
    <property type="evidence" value="ECO:0007669"/>
    <property type="project" value="TreeGrafter"/>
</dbReference>
<dbReference type="InterPro" id="IPR001841">
    <property type="entry name" value="Znf_RING"/>
</dbReference>
<feature type="domain" description="RING-type" evidence="5">
    <location>
        <begin position="15"/>
        <end position="54"/>
    </location>
</feature>
<evidence type="ECO:0000256" key="3">
    <source>
        <dbReference type="ARBA" id="ARBA00022833"/>
    </source>
</evidence>
<dbReference type="GO" id="GO:0005164">
    <property type="term" value="F:tumor necrosis factor receptor binding"/>
    <property type="evidence" value="ECO:0007669"/>
    <property type="project" value="TreeGrafter"/>
</dbReference>
<dbReference type="PROSITE" id="PS50089">
    <property type="entry name" value="ZF_RING_2"/>
    <property type="match status" value="1"/>
</dbReference>
<dbReference type="PANTHER" id="PTHR10131:SF138">
    <property type="entry name" value="RE66324P"/>
    <property type="match status" value="1"/>
</dbReference>
<evidence type="ECO:0000313" key="6">
    <source>
        <dbReference type="EMBL" id="JAT97402.1"/>
    </source>
</evidence>
<keyword evidence="3" id="KW-0862">Zinc</keyword>
<organism evidence="6">
    <name type="scientific">Amblyomma aureolatum</name>
    <dbReference type="NCBI Taxonomy" id="187763"/>
    <lineage>
        <taxon>Eukaryota</taxon>
        <taxon>Metazoa</taxon>
        <taxon>Ecdysozoa</taxon>
        <taxon>Arthropoda</taxon>
        <taxon>Chelicerata</taxon>
        <taxon>Arachnida</taxon>
        <taxon>Acari</taxon>
        <taxon>Parasitiformes</taxon>
        <taxon>Ixodida</taxon>
        <taxon>Ixodoidea</taxon>
        <taxon>Ixodidae</taxon>
        <taxon>Amblyomminae</taxon>
        <taxon>Amblyomma</taxon>
    </lineage>
</organism>
<dbReference type="Gene3D" id="3.30.40.10">
    <property type="entry name" value="Zinc/RING finger domain, C3HC4 (zinc finger)"/>
    <property type="match status" value="1"/>
</dbReference>
<sequence length="451" mass="51373">RPLHFLKPLPSNRVCSACGLVRPNTVLLPCTHTLCQTCYEQCAEEGLHVCPLDDYRCQDEDVICVDFPADELFKRQVKCWNEGNGCDHVAVALRIAEHFQRDCGHHSVSCPKCAATVPWCNLMSHLKYGFCKSATPPTSDGEGESRYRNAAGFDCSLMETLEKQVGDVKELLGRIDFDNKAHGDRLNEISHAINRLKEAQEDEVMVESGERHDRSAARILSKMEASNEELKGVLARRSDTLTLSESINRLEKTLKEEMGNVAKQTLQKWSESATAREAAKCEAQEKNEFTQKTLDSIRSLLRQSKLGKTFCVFFVKDVKSLQETAMKKGRALYESKLVYLRGYHLSPGAYLQKWRESVRLYAWLRLYKGDMDDIVQWPFQHKVQIDVAHPLFDKHCMLEAKKDPSFQCFQKPKACSNDPAHFMQNSFNVVELISGGYVVNDRLRILFELLP</sequence>
<dbReference type="Gene3D" id="2.60.210.10">
    <property type="entry name" value="Apoptosis, Tumor Necrosis Factor Receptor Associated Protein 2, Chain A"/>
    <property type="match status" value="1"/>
</dbReference>
<evidence type="ECO:0000256" key="4">
    <source>
        <dbReference type="PROSITE-ProRule" id="PRU00175"/>
    </source>
</evidence>
<name>A0A1E1XDS0_9ACAR</name>
<feature type="non-terminal residue" evidence="6">
    <location>
        <position position="1"/>
    </location>
</feature>
<dbReference type="PROSITE" id="PS00518">
    <property type="entry name" value="ZF_RING_1"/>
    <property type="match status" value="1"/>
</dbReference>
<dbReference type="GO" id="GO:0043122">
    <property type="term" value="P:regulation of canonical NF-kappaB signal transduction"/>
    <property type="evidence" value="ECO:0007669"/>
    <property type="project" value="TreeGrafter"/>
</dbReference>
<evidence type="ECO:0000259" key="5">
    <source>
        <dbReference type="PROSITE" id="PS50089"/>
    </source>
</evidence>
<dbReference type="InterPro" id="IPR013083">
    <property type="entry name" value="Znf_RING/FYVE/PHD"/>
</dbReference>
<reference evidence="6" key="1">
    <citation type="journal article" date="2017" name="Front. Cell. Infect. Microbiol.">
        <title>The Distinct Transcriptional Response of the Midgut of Amblyomma sculptum and Amblyomma aureolatum Ticks to Rickettsia rickettsii Correlates to Their Differences in Susceptibility to Infection.</title>
        <authorList>
            <person name="Martins L.A."/>
            <person name="Galletti M.F.B.M."/>
            <person name="Ribeiro J.M."/>
            <person name="Fujita A."/>
            <person name="Costa F.B."/>
            <person name="Labruna M.B."/>
            <person name="Daffre S."/>
            <person name="Fogaca A.C."/>
        </authorList>
    </citation>
    <scope>NUCLEOTIDE SEQUENCE</scope>
</reference>